<keyword evidence="2" id="KW-1185">Reference proteome</keyword>
<reference evidence="1" key="1">
    <citation type="submission" date="2019-11" db="EMBL/GenBank/DDBJ databases">
        <title>Nori genome reveals adaptations in red seaweeds to the harsh intertidal environment.</title>
        <authorList>
            <person name="Wang D."/>
            <person name="Mao Y."/>
        </authorList>
    </citation>
    <scope>NUCLEOTIDE SEQUENCE</scope>
    <source>
        <tissue evidence="1">Gametophyte</tissue>
    </source>
</reference>
<comment type="caution">
    <text evidence="1">The sequence shown here is derived from an EMBL/GenBank/DDBJ whole genome shotgun (WGS) entry which is preliminary data.</text>
</comment>
<gene>
    <name evidence="1" type="ORF">I4F81_009961</name>
</gene>
<dbReference type="Proteomes" id="UP000798662">
    <property type="component" value="Chromosome 3"/>
</dbReference>
<name>A0ACC3CAZ0_PYRYE</name>
<sequence length="793" mass="80016">MGPPRVGPRRRRRPSRGTAAARAATTAAVAMGMVVVVVTAAGRVAPAAAQGMADPGGPRISPVFDELTLCDTVHPVARDGRRGFALARVTGAGESRQEVTTFLPHGDGTCASALSIAALPSDPASVVANGTLITPPEMPTSRLLLGIAPQPRSWLLVTTTTNPLPKEADTSGEVGPREDGADGDSNGGKGDSGGPTLAQARSMGLALYRNTVVTRLLRSTGQYDVLTVSTARAGLCRDDRCSAVDAVSTVGPLGPDGDAAPGVATSPTETLVSWTDADGATRPVSVADDALLSLGVGGWEADTRFGRAGGPWRAAYAVSERQAGGDSVSEGFPTPLLGRLTSLLCDTRAGAFVSSAADACDGARPPPPPLRLPPVTPSPPLPPGAAAATPRPGAIVETAVGRVAARASPSGGGGGAPPVGRALSFDEPFETRINGRVVASTEGGSDGGAGDIERYGADHAFWVGRSLGGGAVAVEPCAWGTATAAASTRPSWLAGRGSREINADSPAERALAAALTTCTLAIPQQWPADSPPTLGTDSLADAAAALNDDVRAAAEALRDEYDPGLFGQKVAPEEAASNADLVLAILVIIPEAVALVTLSLTTDVWSCVHVAAFVLIATSGFVSLSGIAALYAIERAGAVWSAALLRVDRALLVGPSIAAAARQTGSALRLAGVRQVVTSSTMVVVRVGYRPALLLGLTIGLSVGYTVLAAALLVVSACRWRGRRDRPGSPSAGGAPASAAAAPAVAVGGTRGVGPWRRRGPATAAPAADEPRSNWWTDEEAAPPTWQVPSPGA</sequence>
<accession>A0ACC3CAZ0</accession>
<protein>
    <submittedName>
        <fullName evidence="1">Uncharacterized protein</fullName>
    </submittedName>
</protein>
<proteinExistence type="predicted"/>
<evidence type="ECO:0000313" key="2">
    <source>
        <dbReference type="Proteomes" id="UP000798662"/>
    </source>
</evidence>
<organism evidence="1 2">
    <name type="scientific">Pyropia yezoensis</name>
    <name type="common">Susabi-nori</name>
    <name type="synonym">Porphyra yezoensis</name>
    <dbReference type="NCBI Taxonomy" id="2788"/>
    <lineage>
        <taxon>Eukaryota</taxon>
        <taxon>Rhodophyta</taxon>
        <taxon>Bangiophyceae</taxon>
        <taxon>Bangiales</taxon>
        <taxon>Bangiaceae</taxon>
        <taxon>Pyropia</taxon>
    </lineage>
</organism>
<evidence type="ECO:0000313" key="1">
    <source>
        <dbReference type="EMBL" id="KAK1867454.1"/>
    </source>
</evidence>
<dbReference type="EMBL" id="CM020620">
    <property type="protein sequence ID" value="KAK1867454.1"/>
    <property type="molecule type" value="Genomic_DNA"/>
</dbReference>